<comment type="caution">
    <text evidence="1">The sequence shown here is derived from an EMBL/GenBank/DDBJ whole genome shotgun (WGS) entry which is preliminary data.</text>
</comment>
<dbReference type="Gramene" id="OE9A031062T1">
    <property type="protein sequence ID" value="OE9A031062C1"/>
    <property type="gene ID" value="OE9A031062"/>
</dbReference>
<proteinExistence type="predicted"/>
<protein>
    <submittedName>
        <fullName evidence="1">Uncharacterized protein</fullName>
    </submittedName>
</protein>
<gene>
    <name evidence="1" type="ORF">OLEA9_A031062</name>
</gene>
<name>A0A8S0SBQ4_OLEEU</name>
<evidence type="ECO:0000313" key="1">
    <source>
        <dbReference type="EMBL" id="CAA2989011.1"/>
    </source>
</evidence>
<dbReference type="EMBL" id="CACTIH010004045">
    <property type="protein sequence ID" value="CAA2989011.1"/>
    <property type="molecule type" value="Genomic_DNA"/>
</dbReference>
<keyword evidence="2" id="KW-1185">Reference proteome</keyword>
<evidence type="ECO:0000313" key="2">
    <source>
        <dbReference type="Proteomes" id="UP000594638"/>
    </source>
</evidence>
<dbReference type="AlphaFoldDB" id="A0A8S0SBQ4"/>
<organism evidence="1 2">
    <name type="scientific">Olea europaea subsp. europaea</name>
    <dbReference type="NCBI Taxonomy" id="158383"/>
    <lineage>
        <taxon>Eukaryota</taxon>
        <taxon>Viridiplantae</taxon>
        <taxon>Streptophyta</taxon>
        <taxon>Embryophyta</taxon>
        <taxon>Tracheophyta</taxon>
        <taxon>Spermatophyta</taxon>
        <taxon>Magnoliopsida</taxon>
        <taxon>eudicotyledons</taxon>
        <taxon>Gunneridae</taxon>
        <taxon>Pentapetalae</taxon>
        <taxon>asterids</taxon>
        <taxon>lamiids</taxon>
        <taxon>Lamiales</taxon>
        <taxon>Oleaceae</taxon>
        <taxon>Oleeae</taxon>
        <taxon>Olea</taxon>
    </lineage>
</organism>
<sequence>MENKSKKFRYIYTFQIPSGYDGIYSNSFWVLKVSWRLHWLYITAGDILARDDKRLSGAICFSEEQSCASGATDGVGGAQAIGGLAALTVLVVCSSVSSAIWRSCWYDVVYS</sequence>
<dbReference type="Proteomes" id="UP000594638">
    <property type="component" value="Unassembled WGS sequence"/>
</dbReference>
<accession>A0A8S0SBQ4</accession>
<reference evidence="1 2" key="1">
    <citation type="submission" date="2019-12" db="EMBL/GenBank/DDBJ databases">
        <authorList>
            <person name="Alioto T."/>
            <person name="Alioto T."/>
            <person name="Gomez Garrido J."/>
        </authorList>
    </citation>
    <scope>NUCLEOTIDE SEQUENCE [LARGE SCALE GENOMIC DNA]</scope>
</reference>